<dbReference type="AlphaFoldDB" id="A0A814EPC1"/>
<dbReference type="EMBL" id="CAJOBC010002667">
    <property type="protein sequence ID" value="CAF3744932.1"/>
    <property type="molecule type" value="Genomic_DNA"/>
</dbReference>
<organism evidence="1 3">
    <name type="scientific">Didymodactylos carnosus</name>
    <dbReference type="NCBI Taxonomy" id="1234261"/>
    <lineage>
        <taxon>Eukaryota</taxon>
        <taxon>Metazoa</taxon>
        <taxon>Spiralia</taxon>
        <taxon>Gnathifera</taxon>
        <taxon>Rotifera</taxon>
        <taxon>Eurotatoria</taxon>
        <taxon>Bdelloidea</taxon>
        <taxon>Philodinida</taxon>
        <taxon>Philodinidae</taxon>
        <taxon>Didymodactylos</taxon>
    </lineage>
</organism>
<protein>
    <submittedName>
        <fullName evidence="1">Uncharacterized protein</fullName>
    </submittedName>
</protein>
<comment type="caution">
    <text evidence="1">The sequence shown here is derived from an EMBL/GenBank/DDBJ whole genome shotgun (WGS) entry which is preliminary data.</text>
</comment>
<evidence type="ECO:0000313" key="1">
    <source>
        <dbReference type="EMBL" id="CAF0971912.1"/>
    </source>
</evidence>
<dbReference type="EMBL" id="CAJNOQ010002667">
    <property type="protein sequence ID" value="CAF0971912.1"/>
    <property type="molecule type" value="Genomic_DNA"/>
</dbReference>
<proteinExistence type="predicted"/>
<reference evidence="1" key="1">
    <citation type="submission" date="2021-02" db="EMBL/GenBank/DDBJ databases">
        <authorList>
            <person name="Nowell W R."/>
        </authorList>
    </citation>
    <scope>NUCLEOTIDE SEQUENCE</scope>
</reference>
<evidence type="ECO:0000313" key="2">
    <source>
        <dbReference type="EMBL" id="CAF3744932.1"/>
    </source>
</evidence>
<accession>A0A814EPC1</accession>
<dbReference type="Proteomes" id="UP000681722">
    <property type="component" value="Unassembled WGS sequence"/>
</dbReference>
<dbReference type="OrthoDB" id="119028at2759"/>
<keyword evidence="3" id="KW-1185">Reference proteome</keyword>
<dbReference type="Proteomes" id="UP000663829">
    <property type="component" value="Unassembled WGS sequence"/>
</dbReference>
<gene>
    <name evidence="1" type="ORF">GPM918_LOCUS12284</name>
    <name evidence="2" type="ORF">SRO942_LOCUS12285</name>
</gene>
<sequence length="236" mass="27449">MIQLGITSAMCELPQARRLMCWAHVIRKSREHRKLVLDKEIWCAIEKDIVNLQLVFNDHLFGSAARMMIMKWTADKDLHAFRKYFEDQWLLSLPFWYEGSANLSPSTNNGLESLNASTNTPFAIQIEFTDDLAVRAYQWLQKLDRTKVLHLGAASYVVSSSEQKMGTSLWVQYYHIDFSRLTPPLFCSCKYGLKEYSSIHLLGLLMMWDYRRIPQPLGIRRGKSRPKKVKLALTKD</sequence>
<evidence type="ECO:0000313" key="3">
    <source>
        <dbReference type="Proteomes" id="UP000663829"/>
    </source>
</evidence>
<name>A0A814EPC1_9BILA</name>